<evidence type="ECO:0000259" key="10">
    <source>
        <dbReference type="PROSITE" id="PS51278"/>
    </source>
</evidence>
<dbReference type="InterPro" id="IPR029057">
    <property type="entry name" value="PRTase-like"/>
</dbReference>
<evidence type="ECO:0000256" key="9">
    <source>
        <dbReference type="PIRSR" id="PIRSR000485-1"/>
    </source>
</evidence>
<keyword evidence="4 7" id="KW-0808">Transferase</keyword>
<keyword evidence="6 7" id="KW-0315">Glutamine amidotransferase</keyword>
<dbReference type="Proteomes" id="UP000010799">
    <property type="component" value="Chromosome"/>
</dbReference>
<comment type="caution">
    <text evidence="7">Lacks conserved residue(s) required for the propagation of feature annotation.</text>
</comment>
<dbReference type="Gene3D" id="3.40.50.2020">
    <property type="match status" value="1"/>
</dbReference>
<dbReference type="RefSeq" id="WP_015272733.1">
    <property type="nucleotide sequence ID" value="NC_019907.1"/>
</dbReference>
<feature type="active site" description="Nucleophile" evidence="7 9">
    <location>
        <position position="22"/>
    </location>
</feature>
<evidence type="ECO:0000256" key="1">
    <source>
        <dbReference type="ARBA" id="ARBA00005209"/>
    </source>
</evidence>
<reference evidence="11 12" key="1">
    <citation type="journal article" date="2012" name="Stand. Genomic Sci.">
        <title>Complete genome sequence of Liberibacter crescens BT-1.</title>
        <authorList>
            <person name="Leonard M.T."/>
            <person name="Fagen J.R."/>
            <person name="Davis-Richardson A.G."/>
            <person name="Davis M.J."/>
            <person name="Triplett E.W."/>
        </authorList>
    </citation>
    <scope>NUCLEOTIDE SEQUENCE [LARGE SCALE GENOMIC DNA]</scope>
    <source>
        <strain evidence="11 12">BT-1</strain>
    </source>
</reference>
<feature type="domain" description="Glutamine amidotransferase type-2" evidence="10">
    <location>
        <begin position="22"/>
        <end position="241"/>
    </location>
</feature>
<dbReference type="EMBL" id="CP003789">
    <property type="protein sequence ID" value="AGA64306.1"/>
    <property type="molecule type" value="Genomic_DNA"/>
</dbReference>
<dbReference type="InterPro" id="IPR005854">
    <property type="entry name" value="PurF"/>
</dbReference>
<dbReference type="Pfam" id="PF00156">
    <property type="entry name" value="Pribosyltran"/>
    <property type="match status" value="1"/>
</dbReference>
<evidence type="ECO:0000256" key="7">
    <source>
        <dbReference type="HAMAP-Rule" id="MF_01931"/>
    </source>
</evidence>
<dbReference type="GO" id="GO:0006189">
    <property type="term" value="P:'de novo' IMP biosynthetic process"/>
    <property type="evidence" value="ECO:0007669"/>
    <property type="project" value="UniProtKB-UniRule"/>
</dbReference>
<dbReference type="UniPathway" id="UPA00074">
    <property type="reaction ID" value="UER00124"/>
</dbReference>
<dbReference type="CDD" id="cd06223">
    <property type="entry name" value="PRTases_typeI"/>
    <property type="match status" value="1"/>
</dbReference>
<dbReference type="Gene3D" id="3.60.20.10">
    <property type="entry name" value="Glutamine Phosphoribosylpyrophosphate, subunit 1, domain 1"/>
    <property type="match status" value="1"/>
</dbReference>
<dbReference type="CDD" id="cd00715">
    <property type="entry name" value="GPATase_N"/>
    <property type="match status" value="1"/>
</dbReference>
<evidence type="ECO:0000256" key="4">
    <source>
        <dbReference type="ARBA" id="ARBA00022679"/>
    </source>
</evidence>
<comment type="function">
    <text evidence="7">Catalyzes the formation of phosphoribosylamine from phosphoribosylpyrophosphate (PRPP) and glutamine.</text>
</comment>
<dbReference type="SUPFAM" id="SSF56235">
    <property type="entry name" value="N-terminal nucleophile aminohydrolases (Ntn hydrolases)"/>
    <property type="match status" value="1"/>
</dbReference>
<dbReference type="NCBIfam" id="TIGR01134">
    <property type="entry name" value="purF"/>
    <property type="match status" value="1"/>
</dbReference>
<proteinExistence type="inferred from homology"/>
<organism evidence="11 12">
    <name type="scientific">Liberibacter crescens (strain BT-1)</name>
    <dbReference type="NCBI Taxonomy" id="1215343"/>
    <lineage>
        <taxon>Bacteria</taxon>
        <taxon>Pseudomonadati</taxon>
        <taxon>Pseudomonadota</taxon>
        <taxon>Alphaproteobacteria</taxon>
        <taxon>Hyphomicrobiales</taxon>
        <taxon>Rhizobiaceae</taxon>
        <taxon>Liberibacter</taxon>
    </lineage>
</organism>
<evidence type="ECO:0000256" key="8">
    <source>
        <dbReference type="PIRNR" id="PIRNR000485"/>
    </source>
</evidence>
<dbReference type="STRING" id="1215343.B488_03130"/>
<dbReference type="eggNOG" id="COG0034">
    <property type="taxonomic scope" value="Bacteria"/>
</dbReference>
<dbReference type="HAMAP" id="MF_01931">
    <property type="entry name" value="PurF"/>
    <property type="match status" value="1"/>
</dbReference>
<dbReference type="GO" id="GO:0004044">
    <property type="term" value="F:amidophosphoribosyltransferase activity"/>
    <property type="evidence" value="ECO:0007669"/>
    <property type="project" value="UniProtKB-UniRule"/>
</dbReference>
<dbReference type="InterPro" id="IPR000836">
    <property type="entry name" value="PRTase_dom"/>
</dbReference>
<protein>
    <recommendedName>
        <fullName evidence="7">Amidophosphoribosyltransferase</fullName>
        <shortName evidence="7">ATase</shortName>
        <ecNumber evidence="7">2.4.2.14</ecNumber>
    </recommendedName>
    <alternativeName>
        <fullName evidence="7">Glutamine phosphoribosylpyrophosphate amidotransferase</fullName>
        <shortName evidence="7">GPATase</shortName>
    </alternativeName>
</protein>
<evidence type="ECO:0000313" key="11">
    <source>
        <dbReference type="EMBL" id="AGA64306.1"/>
    </source>
</evidence>
<dbReference type="AlphaFoldDB" id="L0EV82"/>
<dbReference type="KEGG" id="lcc:B488_03130"/>
<dbReference type="GO" id="GO:0009113">
    <property type="term" value="P:purine nucleobase biosynthetic process"/>
    <property type="evidence" value="ECO:0007669"/>
    <property type="project" value="UniProtKB-UniRule"/>
</dbReference>
<comment type="catalytic activity">
    <reaction evidence="7 8">
        <text>5-phospho-beta-D-ribosylamine + L-glutamate + diphosphate = 5-phospho-alpha-D-ribose 1-diphosphate + L-glutamine + H2O</text>
        <dbReference type="Rhea" id="RHEA:14905"/>
        <dbReference type="ChEBI" id="CHEBI:15377"/>
        <dbReference type="ChEBI" id="CHEBI:29985"/>
        <dbReference type="ChEBI" id="CHEBI:33019"/>
        <dbReference type="ChEBI" id="CHEBI:58017"/>
        <dbReference type="ChEBI" id="CHEBI:58359"/>
        <dbReference type="ChEBI" id="CHEBI:58681"/>
        <dbReference type="EC" id="2.4.2.14"/>
    </reaction>
</comment>
<name>L0EV82_LIBCB</name>
<dbReference type="PROSITE" id="PS51278">
    <property type="entry name" value="GATASE_TYPE_2"/>
    <property type="match status" value="1"/>
</dbReference>
<dbReference type="PATRIC" id="fig|1215343.11.peg.323"/>
<evidence type="ECO:0000256" key="3">
    <source>
        <dbReference type="ARBA" id="ARBA00022676"/>
    </source>
</evidence>
<dbReference type="Pfam" id="PF13537">
    <property type="entry name" value="GATase_7"/>
    <property type="match status" value="1"/>
</dbReference>
<dbReference type="SUPFAM" id="SSF53271">
    <property type="entry name" value="PRTase-like"/>
    <property type="match status" value="1"/>
</dbReference>
<dbReference type="InterPro" id="IPR035584">
    <property type="entry name" value="PurF_N"/>
</dbReference>
<comment type="pathway">
    <text evidence="1 7 8">Purine metabolism; IMP biosynthesis via de novo pathway; N(1)-(5-phospho-D-ribosyl)glycinamide from 5-phospho-alpha-D-ribose 1-diphosphate: step 1/2.</text>
</comment>
<evidence type="ECO:0000313" key="12">
    <source>
        <dbReference type="Proteomes" id="UP000010799"/>
    </source>
</evidence>
<evidence type="ECO:0000256" key="2">
    <source>
        <dbReference type="ARBA" id="ARBA00010138"/>
    </source>
</evidence>
<dbReference type="EC" id="2.4.2.14" evidence="7"/>
<evidence type="ECO:0000256" key="5">
    <source>
        <dbReference type="ARBA" id="ARBA00022755"/>
    </source>
</evidence>
<accession>L0EV82</accession>
<dbReference type="PIRSF" id="PIRSF000485">
    <property type="entry name" value="Amd_phspho_trans"/>
    <property type="match status" value="1"/>
</dbReference>
<dbReference type="HOGENOM" id="CLU_022389_3_1_5"/>
<gene>
    <name evidence="7" type="primary">purF</name>
    <name evidence="11" type="ordered locus">B488_03130</name>
</gene>
<comment type="similarity">
    <text evidence="2 7 8">In the C-terminal section; belongs to the purine/pyrimidine phosphoribosyltransferase family.</text>
</comment>
<dbReference type="InterPro" id="IPR017932">
    <property type="entry name" value="GATase_2_dom"/>
</dbReference>
<dbReference type="InterPro" id="IPR029055">
    <property type="entry name" value="Ntn_hydrolases_N"/>
</dbReference>
<dbReference type="PANTHER" id="PTHR11907">
    <property type="entry name" value="AMIDOPHOSPHORIBOSYLTRANSFERASE"/>
    <property type="match status" value="1"/>
</dbReference>
<keyword evidence="5 7" id="KW-0658">Purine biosynthesis</keyword>
<evidence type="ECO:0000256" key="6">
    <source>
        <dbReference type="ARBA" id="ARBA00022962"/>
    </source>
</evidence>
<sequence length="495" mass="54090">MSTPFKISYPEKLEKNQLNEKCGVFGILGHEDAASLTAVGLHALQHRGQEAAGIASFNGENFYSERHMGLVGDHYTNQKTLARLPGNMAIGHVRYSTTGETILRNVQPLFADLEVGGIAIAHNGNFTNGLALRRELIASGAIFQSTSDTEAVLHLIARSKCSSSSARFIDALKHVQGAYSIIAITRTKLIAVRDPIGIRPLVMGELNGKPIFCSETCALDIIGAKYIRDIENGEIVICELNNNGSITVDSRKLPNPPSERICMFEYIYFARPDSIVGGRSIYVARKNMGINLAKEAPVDADIIVPVPDGGVPAAIGYSQESGIPFEQGIIRNHYVGRTFIEPVQQIRAFGVKLKHSSNLTIIKGSRVALIDDSIVRGTTSMKIVEMIRDAGAKEVHLRIASPMILYPDFYGIDIPDPRALIANQCSSLKEMCQVIGADSLEFLSINGLYRAICNAPRNPDKPQFSDHCFTGDYPTPLKDQETKNNLYKLSLMANS</sequence>
<keyword evidence="3 7" id="KW-0328">Glycosyltransferase</keyword>
<keyword evidence="12" id="KW-1185">Reference proteome</keyword>